<accession>A0AAV6TNW1</accession>
<gene>
    <name evidence="1" type="ORF">JTE90_019198</name>
</gene>
<name>A0AAV6TNW1_9ARAC</name>
<dbReference type="AlphaFoldDB" id="A0AAV6TNW1"/>
<protein>
    <submittedName>
        <fullName evidence="1">Uncharacterized protein</fullName>
    </submittedName>
</protein>
<evidence type="ECO:0000313" key="2">
    <source>
        <dbReference type="Proteomes" id="UP000827092"/>
    </source>
</evidence>
<organism evidence="1 2">
    <name type="scientific">Oedothorax gibbosus</name>
    <dbReference type="NCBI Taxonomy" id="931172"/>
    <lineage>
        <taxon>Eukaryota</taxon>
        <taxon>Metazoa</taxon>
        <taxon>Ecdysozoa</taxon>
        <taxon>Arthropoda</taxon>
        <taxon>Chelicerata</taxon>
        <taxon>Arachnida</taxon>
        <taxon>Araneae</taxon>
        <taxon>Araneomorphae</taxon>
        <taxon>Entelegynae</taxon>
        <taxon>Araneoidea</taxon>
        <taxon>Linyphiidae</taxon>
        <taxon>Erigoninae</taxon>
        <taxon>Oedothorax</taxon>
    </lineage>
</organism>
<proteinExistence type="predicted"/>
<evidence type="ECO:0000313" key="1">
    <source>
        <dbReference type="EMBL" id="KAG8173294.1"/>
    </source>
</evidence>
<comment type="caution">
    <text evidence="1">The sequence shown here is derived from an EMBL/GenBank/DDBJ whole genome shotgun (WGS) entry which is preliminary data.</text>
</comment>
<reference evidence="1 2" key="1">
    <citation type="journal article" date="2022" name="Nat. Ecol. Evol.">
        <title>A masculinizing supergene underlies an exaggerated male reproductive morph in a spider.</title>
        <authorList>
            <person name="Hendrickx F."/>
            <person name="De Corte Z."/>
            <person name="Sonet G."/>
            <person name="Van Belleghem S.M."/>
            <person name="Kostlbacher S."/>
            <person name="Vangestel C."/>
        </authorList>
    </citation>
    <scope>NUCLEOTIDE SEQUENCE [LARGE SCALE GENOMIC DNA]</scope>
    <source>
        <strain evidence="1">W744_W776</strain>
    </source>
</reference>
<sequence>MSSRSDCIFPRPVDIVAALDSSKDYWIAHLLQVMAYVSHITGEGDRIYHKPLDKNTFIKGKGLEHLKFCLHAVLGEVPFDSRQLDRTWDSIGRRLRRDPSRSLSNSNVCLLFKLHNMFLVKKGFTFGNWLVAEDEQHVIQTSNAAMMCFVLPENSDPCPGKNEAPFAGELSVVLRPIRSPSTRHLPRSPKHPIRVGGRPKDHLCFGRHLFGISFPRSHSIRCLQTLLHAAGGIQRATSDTLPISRTTALDDDAATTSEET</sequence>
<keyword evidence="2" id="KW-1185">Reference proteome</keyword>
<dbReference type="Proteomes" id="UP000827092">
    <property type="component" value="Unassembled WGS sequence"/>
</dbReference>
<dbReference type="EMBL" id="JAFNEN010001895">
    <property type="protein sequence ID" value="KAG8173294.1"/>
    <property type="molecule type" value="Genomic_DNA"/>
</dbReference>